<evidence type="ECO:0000259" key="2">
    <source>
        <dbReference type="PROSITE" id="PS50263"/>
    </source>
</evidence>
<dbReference type="SUPFAM" id="SSF56317">
    <property type="entry name" value="Carbon-nitrogen hydrolase"/>
    <property type="match status" value="1"/>
</dbReference>
<dbReference type="EMBL" id="VOBR01000002">
    <property type="protein sequence ID" value="TWP53750.1"/>
    <property type="molecule type" value="Genomic_DNA"/>
</dbReference>
<evidence type="ECO:0000313" key="4">
    <source>
        <dbReference type="Proteomes" id="UP000316639"/>
    </source>
</evidence>
<dbReference type="Pfam" id="PF00795">
    <property type="entry name" value="CN_hydrolase"/>
    <property type="match status" value="1"/>
</dbReference>
<feature type="domain" description="CN hydrolase" evidence="2">
    <location>
        <begin position="33"/>
        <end position="295"/>
    </location>
</feature>
<comment type="caution">
    <text evidence="3">The sequence shown here is derived from an EMBL/GenBank/DDBJ whole genome shotgun (WGS) entry which is preliminary data.</text>
</comment>
<dbReference type="PROSITE" id="PS50263">
    <property type="entry name" value="CN_HYDROLASE"/>
    <property type="match status" value="1"/>
</dbReference>
<dbReference type="InterPro" id="IPR050345">
    <property type="entry name" value="Aliph_Amidase/BUP"/>
</dbReference>
<dbReference type="OrthoDB" id="4008466at2"/>
<protein>
    <submittedName>
        <fullName evidence="3">Carbon-nitrogen hydrolase</fullName>
    </submittedName>
</protein>
<organism evidence="3 4">
    <name type="scientific">Lentzea tibetensis</name>
    <dbReference type="NCBI Taxonomy" id="2591470"/>
    <lineage>
        <taxon>Bacteria</taxon>
        <taxon>Bacillati</taxon>
        <taxon>Actinomycetota</taxon>
        <taxon>Actinomycetes</taxon>
        <taxon>Pseudonocardiales</taxon>
        <taxon>Pseudonocardiaceae</taxon>
        <taxon>Lentzea</taxon>
    </lineage>
</organism>
<accession>A0A563F1A9</accession>
<dbReference type="GO" id="GO:0050126">
    <property type="term" value="F:N-carbamoylputrescine amidase activity"/>
    <property type="evidence" value="ECO:0007669"/>
    <property type="project" value="TreeGrafter"/>
</dbReference>
<dbReference type="InterPro" id="IPR036526">
    <property type="entry name" value="C-N_Hydrolase_sf"/>
</dbReference>
<dbReference type="RefSeq" id="WP_146349346.1">
    <property type="nucleotide sequence ID" value="NZ_VOBR01000002.1"/>
</dbReference>
<proteinExistence type="predicted"/>
<evidence type="ECO:0000256" key="1">
    <source>
        <dbReference type="ARBA" id="ARBA00022801"/>
    </source>
</evidence>
<keyword evidence="1 3" id="KW-0378">Hydrolase</keyword>
<sequence>MEHTTDPSRGRLGAPIRVLTKLSPQVPAAGTGLRLALFQGEGQAGAESAKKANLDRAADAVERAADFGAHLVVLPEMWTTGYSLDDGVIRALAEPADGPSVEEGRRIAREAGTGLVLPFPELDPATARVYNAAAVIGADGTLLHVHRKTHLYGQFERDEFSASDDLPGIVEINGIRVGTLICYETEFPPLYQHFAEQGAQVVVGPTAADGTYRLADDRMSHIPYPDITRHQIPAMACFWGLFVAYANRRGWERPARCTYDFLGNSGIWGPDGEAMVAVTGADKMVDSLLIADCVPATHPRFSPEGDRVRDNRFRLAATMSPAV</sequence>
<dbReference type="AlphaFoldDB" id="A0A563F1A9"/>
<dbReference type="Gene3D" id="3.60.110.10">
    <property type="entry name" value="Carbon-nitrogen hydrolase"/>
    <property type="match status" value="1"/>
</dbReference>
<dbReference type="GO" id="GO:0033388">
    <property type="term" value="P:putrescine biosynthetic process from arginine"/>
    <property type="evidence" value="ECO:0007669"/>
    <property type="project" value="TreeGrafter"/>
</dbReference>
<name>A0A563F1A9_9PSEU</name>
<evidence type="ECO:0000313" key="3">
    <source>
        <dbReference type="EMBL" id="TWP53750.1"/>
    </source>
</evidence>
<reference evidence="3 4" key="1">
    <citation type="submission" date="2019-07" db="EMBL/GenBank/DDBJ databases">
        <title>Lentzea xizangensis sp. nov., isolated from Qinghai-Tibetan Plateau Soils.</title>
        <authorList>
            <person name="Huang J."/>
        </authorList>
    </citation>
    <scope>NUCLEOTIDE SEQUENCE [LARGE SCALE GENOMIC DNA]</scope>
    <source>
        <strain evidence="3 4">FXJ1.1311</strain>
    </source>
</reference>
<dbReference type="InterPro" id="IPR003010">
    <property type="entry name" value="C-N_Hydrolase"/>
</dbReference>
<gene>
    <name evidence="3" type="ORF">FKR81_03055</name>
</gene>
<dbReference type="PANTHER" id="PTHR43674:SF2">
    <property type="entry name" value="BETA-UREIDOPROPIONASE"/>
    <property type="match status" value="1"/>
</dbReference>
<keyword evidence="4" id="KW-1185">Reference proteome</keyword>
<dbReference type="Proteomes" id="UP000316639">
    <property type="component" value="Unassembled WGS sequence"/>
</dbReference>
<dbReference type="PANTHER" id="PTHR43674">
    <property type="entry name" value="NITRILASE C965.09-RELATED"/>
    <property type="match status" value="1"/>
</dbReference>